<evidence type="ECO:0000313" key="2">
    <source>
        <dbReference type="EMBL" id="OHT14401.1"/>
    </source>
</evidence>
<accession>A0A1J4KSY2</accession>
<comment type="caution">
    <text evidence="2">The sequence shown here is derived from an EMBL/GenBank/DDBJ whole genome shotgun (WGS) entry which is preliminary data.</text>
</comment>
<reference evidence="2" key="1">
    <citation type="submission" date="2016-10" db="EMBL/GenBank/DDBJ databases">
        <authorList>
            <person name="Benchimol M."/>
            <person name="Almeida L.G."/>
            <person name="Vasconcelos A.T."/>
            <person name="Perreira-Neves A."/>
            <person name="Rosa I.A."/>
            <person name="Tasca T."/>
            <person name="Bogo M.R."/>
            <person name="de Souza W."/>
        </authorList>
    </citation>
    <scope>NUCLEOTIDE SEQUENCE [LARGE SCALE GENOMIC DNA]</scope>
    <source>
        <strain evidence="2">K</strain>
    </source>
</reference>
<dbReference type="GeneID" id="94832937"/>
<feature type="compositionally biased region" description="Polar residues" evidence="1">
    <location>
        <begin position="787"/>
        <end position="813"/>
    </location>
</feature>
<organism evidence="2 3">
    <name type="scientific">Tritrichomonas foetus</name>
    <dbReference type="NCBI Taxonomy" id="1144522"/>
    <lineage>
        <taxon>Eukaryota</taxon>
        <taxon>Metamonada</taxon>
        <taxon>Parabasalia</taxon>
        <taxon>Tritrichomonadida</taxon>
        <taxon>Tritrichomonadidae</taxon>
        <taxon>Tritrichomonas</taxon>
    </lineage>
</organism>
<sequence>MQEFIFAIKSAQNDTTQPNDITKLLFKCQTEINAQLFNKIMPDELENCFKEVWRFLLYAASHTSSSVRLSAYRATGAFLLKLTPYYNSIISKTFSDISMGATIDIKSSAIIASSFAFISSRIALPYLDEFLNSTPVFHHFTISDPIFSEHLSSIISNLGELGNEWFSTLLHSFLSIYETSTDRYLMKSITSVINHDPQYLMNEYLHYIDEQASHKKHLALVSFIVTSIHIDTDSFDFFNLAKAAMDILAHFGNYTATDVDSSFQILSIKSPSFYLQVDSAGMESITLTLNKKKPDQSDDLIDFGFDDSPKTSGNNEHMTIILKASNFKRPTIYLLDLPLNFSDPTNDDGALTMAAKFKSLAARIKTFPEKTPIVLNIFLKFYNKVFDSTVSAVLQGIAECVPVLLKFGDFNTIVSLLESAIFTPPVNWFHAADILSIVENLPIDSIEKLFGSNGLNRIVNLLIELSLLQNDQVYNRANKVFRSYLNHSNFNMITSTIASKIDVFDDYNLSHLLPLLTDILGDILKEFPDEKLLHLQYLVFQLIELTNYSTNLVVLTSLFKFIGNFNIDFMQSKVVSPIFSMALSIIASSIQCVSGFSDWENVLPAEQLASTYEMIQNDILSKNIDVNSEHSLSYSNFLAPCVAALKFVYGIPQKLVKKSFILILYRKLRNIFPLDAAKFVKKFWPEFTDDEKVEIILKMYKSLRFVQRYDVAAITTYLFIQIYKKETENKLKDVKEELLLIAKFAKDHPQSVSKEQLTIFKALLQFCSIDKQSVNNQTNMIQTNPFNSSDQAIPNQTSPFNQLNKSLSNNPSAPVNPYNIDSDSYTNSNNNPNIKSSNDLFDLFDNFNSSNNLNSPKQNNQIPTNPFNSLNNTTNVLIDITNCSPNNSNEFESDILKFYPDIYTIIFNKPRPNSFNKSISQDIDSNLTNVVYNHRKLPTNLSFQLNTSDPIVKSQIKKLLRQFSPDELNSALKHYIQIADIPGIKLVLQYCFTKNIYIDLTHLNFPDKALPIVIRFLRSSRSPDLEKFIIPYLNDESLPRDTYIAVTLACSTKYLQRIRESEKLTKIQLKNFASVIPYAQFQPNELSVSVIHCLEIAKSVKKMQFSLFVVLNALLTLRQIPNDLISAIFSFFDKNLTELGSCPYFTYYTSTQILNLITIKSPNQVNVLNYANNFLTLISPSSPEIYLLYVIIETLSRNNKTYSKEVPKECEHLLNTYYPSMFITGVMLFTHALKTLQSDRLQSLMKHSLNIIIRKLRKHFKLFPVPESTAISLVNILNNTALKKHHQQFVSGLSEIIPACDDASFSSYYIVLAHALSATEDNPKLAEESQIFKKRMSELIQNPPCTAFLLKTYIKMIIARAEKIQPKAKQEYYVMEEMSSFMNNLQNQCDFYDLSSVICEWCSALNRFNGFTQLLPVMTDQIFRNSPRFFPVFVGVSLFLKKYKMACPNQELISRVNASFVGCGKQMTLIHRAHGVAMQLLTDPSKMSLALDLASFEDDCPESDSILQNCQM</sequence>
<keyword evidence="3" id="KW-1185">Reference proteome</keyword>
<dbReference type="EMBL" id="MLAK01000374">
    <property type="protein sequence ID" value="OHT14401.1"/>
    <property type="molecule type" value="Genomic_DNA"/>
</dbReference>
<dbReference type="VEuPathDB" id="TrichDB:TRFO_15175"/>
<dbReference type="RefSeq" id="XP_068367537.1">
    <property type="nucleotide sequence ID" value="XM_068498233.1"/>
</dbReference>
<protein>
    <submittedName>
        <fullName evidence="2">Uncharacterized protein</fullName>
    </submittedName>
</protein>
<gene>
    <name evidence="2" type="ORF">TRFO_15175</name>
</gene>
<proteinExistence type="predicted"/>
<evidence type="ECO:0000313" key="3">
    <source>
        <dbReference type="Proteomes" id="UP000179807"/>
    </source>
</evidence>
<dbReference type="Proteomes" id="UP000179807">
    <property type="component" value="Unassembled WGS sequence"/>
</dbReference>
<evidence type="ECO:0000256" key="1">
    <source>
        <dbReference type="SAM" id="MobiDB-lite"/>
    </source>
</evidence>
<dbReference type="OrthoDB" id="10655146at2759"/>
<feature type="compositionally biased region" description="Low complexity" evidence="1">
    <location>
        <begin position="819"/>
        <end position="832"/>
    </location>
</feature>
<name>A0A1J4KSY2_9EUKA</name>
<feature type="region of interest" description="Disordered" evidence="1">
    <location>
        <begin position="787"/>
        <end position="832"/>
    </location>
</feature>